<sequence length="129" mass="13973">MFKKLSLIGAALAMTGTAIIPATQAQAQSRYEYRDRGYDQGYYGDRYGYSDRGYRQYDRGDRRYRSRTSQRCDSSAGTIVGAIAGGLIGNGVAGRGDRTIGTILGGAVGALAGREIDRSGQPGYCRRNR</sequence>
<dbReference type="Proteomes" id="UP001139451">
    <property type="component" value="Unassembled WGS sequence"/>
</dbReference>
<dbReference type="InterPro" id="IPR051407">
    <property type="entry name" value="Bact_OM_lipoprot/Surf_antigen"/>
</dbReference>
<keyword evidence="5" id="KW-0449">Lipoprotein</keyword>
<dbReference type="GO" id="GO:0009279">
    <property type="term" value="C:cell outer membrane"/>
    <property type="evidence" value="ECO:0007669"/>
    <property type="project" value="UniProtKB-SubCell"/>
</dbReference>
<dbReference type="PANTHER" id="PTHR35603">
    <property type="match status" value="1"/>
</dbReference>
<evidence type="ECO:0000256" key="4">
    <source>
        <dbReference type="ARBA" id="ARBA00023136"/>
    </source>
</evidence>
<evidence type="ECO:0000256" key="1">
    <source>
        <dbReference type="ARBA" id="ARBA00004459"/>
    </source>
</evidence>
<comment type="caution">
    <text evidence="8">The sequence shown here is derived from an EMBL/GenBank/DDBJ whole genome shotgun (WGS) entry which is preliminary data.</text>
</comment>
<dbReference type="InterPro" id="IPR008816">
    <property type="entry name" value="Gly_zipper_2TM_dom"/>
</dbReference>
<evidence type="ECO:0000256" key="2">
    <source>
        <dbReference type="ARBA" id="ARBA00008681"/>
    </source>
</evidence>
<feature type="domain" description="Glycine zipper 2TM" evidence="7">
    <location>
        <begin position="76"/>
        <end position="116"/>
    </location>
</feature>
<keyword evidence="6" id="KW-0732">Signal</keyword>
<evidence type="ECO:0000256" key="3">
    <source>
        <dbReference type="ARBA" id="ARBA00015281"/>
    </source>
</evidence>
<evidence type="ECO:0000313" key="9">
    <source>
        <dbReference type="Proteomes" id="UP001139451"/>
    </source>
</evidence>
<name>A0A9X2HHM8_9SPHN</name>
<dbReference type="AlphaFoldDB" id="A0A9X2HHM8"/>
<gene>
    <name evidence="8" type="ORF">M9978_02785</name>
</gene>
<feature type="chain" id="PRO_5040737937" description="17 kDa surface antigen" evidence="6">
    <location>
        <begin position="28"/>
        <end position="129"/>
    </location>
</feature>
<dbReference type="Pfam" id="PF05433">
    <property type="entry name" value="Rick_17kDa_Anti"/>
    <property type="match status" value="1"/>
</dbReference>
<keyword evidence="4" id="KW-0472">Membrane</keyword>
<dbReference type="PANTHER" id="PTHR35603:SF2">
    <property type="entry name" value="OUTER MEMBRANE LIPOPROTEIN"/>
    <property type="match status" value="1"/>
</dbReference>
<organism evidence="8 9">
    <name type="scientific">Sphingomonas tagetis</name>
    <dbReference type="NCBI Taxonomy" id="2949092"/>
    <lineage>
        <taxon>Bacteria</taxon>
        <taxon>Pseudomonadati</taxon>
        <taxon>Pseudomonadota</taxon>
        <taxon>Alphaproteobacteria</taxon>
        <taxon>Sphingomonadales</taxon>
        <taxon>Sphingomonadaceae</taxon>
        <taxon>Sphingomonas</taxon>
    </lineage>
</organism>
<comment type="subcellular location">
    <subcellularLocation>
        <location evidence="1">Cell outer membrane</location>
        <topology evidence="1">Lipid-anchor</topology>
    </subcellularLocation>
</comment>
<evidence type="ECO:0000256" key="6">
    <source>
        <dbReference type="SAM" id="SignalP"/>
    </source>
</evidence>
<accession>A0A9X2HHM8</accession>
<evidence type="ECO:0000256" key="5">
    <source>
        <dbReference type="ARBA" id="ARBA00023288"/>
    </source>
</evidence>
<protein>
    <recommendedName>
        <fullName evidence="3">17 kDa surface antigen</fullName>
    </recommendedName>
</protein>
<dbReference type="RefSeq" id="WP_254291338.1">
    <property type="nucleotide sequence ID" value="NZ_JAMLDX010000002.1"/>
</dbReference>
<evidence type="ECO:0000259" key="7">
    <source>
        <dbReference type="Pfam" id="PF05433"/>
    </source>
</evidence>
<dbReference type="EMBL" id="JAMLDX010000002">
    <property type="protein sequence ID" value="MCP3729344.1"/>
    <property type="molecule type" value="Genomic_DNA"/>
</dbReference>
<keyword evidence="9" id="KW-1185">Reference proteome</keyword>
<proteinExistence type="inferred from homology"/>
<comment type="similarity">
    <text evidence="2">Belongs to the rickettsiale 17 kDa surface antigen family.</text>
</comment>
<feature type="signal peptide" evidence="6">
    <location>
        <begin position="1"/>
        <end position="27"/>
    </location>
</feature>
<reference evidence="8" key="1">
    <citation type="submission" date="2022-05" db="EMBL/GenBank/DDBJ databases">
        <title>Sphingomonas sp. strain MG17 Genome sequencing and assembly.</title>
        <authorList>
            <person name="Kim I."/>
        </authorList>
    </citation>
    <scope>NUCLEOTIDE SEQUENCE</scope>
    <source>
        <strain evidence="8">MG17</strain>
    </source>
</reference>
<evidence type="ECO:0000313" key="8">
    <source>
        <dbReference type="EMBL" id="MCP3729344.1"/>
    </source>
</evidence>